<dbReference type="InterPro" id="IPR010255">
    <property type="entry name" value="Haem_peroxidase_sf"/>
</dbReference>
<dbReference type="InterPro" id="IPR019791">
    <property type="entry name" value="Haem_peroxidase_animal"/>
</dbReference>
<dbReference type="Gene3D" id="1.10.640.10">
    <property type="entry name" value="Haem peroxidase domain superfamily, animal type"/>
    <property type="match status" value="1"/>
</dbReference>
<dbReference type="GO" id="GO:0004601">
    <property type="term" value="F:peroxidase activity"/>
    <property type="evidence" value="ECO:0007669"/>
    <property type="project" value="UniProtKB-KW"/>
</dbReference>
<reference evidence="3" key="1">
    <citation type="submission" date="2016-11" db="UniProtKB">
        <authorList>
            <consortium name="WormBaseParasite"/>
        </authorList>
    </citation>
    <scope>IDENTIFICATION</scope>
</reference>
<dbReference type="InterPro" id="IPR037120">
    <property type="entry name" value="Haem_peroxidase_sf_animal"/>
</dbReference>
<dbReference type="PANTHER" id="PTHR11475:SF61">
    <property type="entry name" value="PEROXIDASE MLT-7"/>
    <property type="match status" value="1"/>
</dbReference>
<dbReference type="SUPFAM" id="SSF48113">
    <property type="entry name" value="Heme-dependent peroxidases"/>
    <property type="match status" value="1"/>
</dbReference>
<dbReference type="AlphaFoldDB" id="A0A1I7XPJ1"/>
<evidence type="ECO:0000256" key="1">
    <source>
        <dbReference type="ARBA" id="ARBA00022559"/>
    </source>
</evidence>
<dbReference type="PROSITE" id="PS50292">
    <property type="entry name" value="PEROXIDASE_3"/>
    <property type="match status" value="1"/>
</dbReference>
<organism evidence="2 3">
    <name type="scientific">Heterorhabditis bacteriophora</name>
    <name type="common">Entomopathogenic nematode worm</name>
    <dbReference type="NCBI Taxonomy" id="37862"/>
    <lineage>
        <taxon>Eukaryota</taxon>
        <taxon>Metazoa</taxon>
        <taxon>Ecdysozoa</taxon>
        <taxon>Nematoda</taxon>
        <taxon>Chromadorea</taxon>
        <taxon>Rhabditida</taxon>
        <taxon>Rhabditina</taxon>
        <taxon>Rhabditomorpha</taxon>
        <taxon>Strongyloidea</taxon>
        <taxon>Heterorhabditidae</taxon>
        <taxon>Heterorhabditis</taxon>
    </lineage>
</organism>
<dbReference type="Proteomes" id="UP000095283">
    <property type="component" value="Unplaced"/>
</dbReference>
<dbReference type="GO" id="GO:0020037">
    <property type="term" value="F:heme binding"/>
    <property type="evidence" value="ECO:0007669"/>
    <property type="project" value="InterPro"/>
</dbReference>
<accession>A0A1I7XPJ1</accession>
<dbReference type="PANTHER" id="PTHR11475">
    <property type="entry name" value="OXIDASE/PEROXIDASE"/>
    <property type="match status" value="1"/>
</dbReference>
<evidence type="ECO:0000313" key="2">
    <source>
        <dbReference type="Proteomes" id="UP000095283"/>
    </source>
</evidence>
<keyword evidence="1" id="KW-0560">Oxidoreductase</keyword>
<dbReference type="GO" id="GO:0006979">
    <property type="term" value="P:response to oxidative stress"/>
    <property type="evidence" value="ECO:0007669"/>
    <property type="project" value="InterPro"/>
</dbReference>
<sequence length="235" mass="26649">MSANCQLACGTCMAPPATAGLMKYRFQSLTKPKPFHFFFPSFSVIPTLFYFQLKPDGVDCNKNLCYHLMYRTLDGTCNNLDKPMQGAAFRQYIRHFPSEYDDNKGEPVSSITNIRPSARESNRVMLSSAQSVTHDKVRFRQYASKFNTISKRHFQYNNLMMQWGQFMSHDMAKTTLQPSAQCTSCTPVPSKCMPIPIAPKDPNAAIMLLNNLIILSHSTKGILNILCKCRKLIII</sequence>
<name>A0A1I7XPJ1_HETBA</name>
<protein>
    <submittedName>
        <fullName evidence="3">ShKT domain-containing protein</fullName>
    </submittedName>
</protein>
<dbReference type="GO" id="GO:0005615">
    <property type="term" value="C:extracellular space"/>
    <property type="evidence" value="ECO:0007669"/>
    <property type="project" value="TreeGrafter"/>
</dbReference>
<dbReference type="Pfam" id="PF03098">
    <property type="entry name" value="An_peroxidase"/>
    <property type="match status" value="1"/>
</dbReference>
<keyword evidence="1" id="KW-0575">Peroxidase</keyword>
<keyword evidence="2" id="KW-1185">Reference proteome</keyword>
<dbReference type="WBParaSite" id="Hba_19651">
    <property type="protein sequence ID" value="Hba_19651"/>
    <property type="gene ID" value="Hba_19651"/>
</dbReference>
<proteinExistence type="predicted"/>
<evidence type="ECO:0000313" key="3">
    <source>
        <dbReference type="WBParaSite" id="Hba_19651"/>
    </source>
</evidence>